<name>A0AC58TD30_TOBAC</name>
<accession>A0AC58TD30</accession>
<organism evidence="1 2">
    <name type="scientific">Nicotiana tabacum</name>
    <name type="common">Common tobacco</name>
    <dbReference type="NCBI Taxonomy" id="4097"/>
    <lineage>
        <taxon>Eukaryota</taxon>
        <taxon>Viridiplantae</taxon>
        <taxon>Streptophyta</taxon>
        <taxon>Embryophyta</taxon>
        <taxon>Tracheophyta</taxon>
        <taxon>Spermatophyta</taxon>
        <taxon>Magnoliopsida</taxon>
        <taxon>eudicotyledons</taxon>
        <taxon>Gunneridae</taxon>
        <taxon>Pentapetalae</taxon>
        <taxon>asterids</taxon>
        <taxon>lamiids</taxon>
        <taxon>Solanales</taxon>
        <taxon>Solanaceae</taxon>
        <taxon>Nicotianoideae</taxon>
        <taxon>Nicotianeae</taxon>
        <taxon>Nicotiana</taxon>
    </lineage>
</organism>
<dbReference type="Proteomes" id="UP000790787">
    <property type="component" value="Chromosome 19"/>
</dbReference>
<dbReference type="RefSeq" id="XP_075095126.1">
    <property type="nucleotide sequence ID" value="XM_075239025.1"/>
</dbReference>
<protein>
    <submittedName>
        <fullName evidence="2">Uncharacterized protein LOC142173435</fullName>
    </submittedName>
</protein>
<reference evidence="1" key="1">
    <citation type="journal article" date="2014" name="Nat. Commun.">
        <title>The tobacco genome sequence and its comparison with those of tomato and potato.</title>
        <authorList>
            <person name="Sierro N."/>
            <person name="Battey J.N."/>
            <person name="Ouadi S."/>
            <person name="Bakaher N."/>
            <person name="Bovet L."/>
            <person name="Willig A."/>
            <person name="Goepfert S."/>
            <person name="Peitsch M.C."/>
            <person name="Ivanov N.V."/>
        </authorList>
    </citation>
    <scope>NUCLEOTIDE SEQUENCE [LARGE SCALE GENOMIC DNA]</scope>
</reference>
<reference evidence="2" key="2">
    <citation type="submission" date="2025-08" db="UniProtKB">
        <authorList>
            <consortium name="RefSeq"/>
        </authorList>
    </citation>
    <scope>IDENTIFICATION</scope>
    <source>
        <tissue evidence="2">Leaf</tissue>
    </source>
</reference>
<evidence type="ECO:0000313" key="1">
    <source>
        <dbReference type="Proteomes" id="UP000790787"/>
    </source>
</evidence>
<sequence>MTQIDYLLLRRCDRGLFKDCKVILGEILSTQHRLLVMDVGIMLKRRKRSDRGRPGIRWGALTKDKAQELEGRLSAMGTRRNSGGVSIIWSTTADYIREATREVLGISTGVSGSEKWQLIMEILLRLLRQQDELLFHQSRNRENILEPTSMDGSKGCFSGLPRLVCRSSPVKNL</sequence>
<keyword evidence="1" id="KW-1185">Reference proteome</keyword>
<evidence type="ECO:0000313" key="2">
    <source>
        <dbReference type="RefSeq" id="XP_075095126.1"/>
    </source>
</evidence>
<gene>
    <name evidence="2" type="primary">LOC142173435</name>
</gene>
<proteinExistence type="predicted"/>